<sequence>MNLAKLSNNEIARASLIIIILFSLLNILTGSSVTAQGQSTNVIGQKVVVIQISGVIDTAMEDYVSNALSYSESQNAILVIELNTPGGLLDSAMNIVTMIDSSKVPVVGYVVDRWAESAGTMILVSCHIAAMQPGTIIGSMQPIEYNPTTGEYSPTNESKIINPILTFLDEHAGNKGRNMTAIHLFVTENLNLGANSALEDGVINYVAPDLNSLLQQMNGTSIYVPGFGGNYTLYTAGASVEYFGMSIRHYLVHSLSDPTISTLLLSLGMMILLFTIISGHLAVTPIGLLMMLLGFLGSGYSISATSLLLILLGVILIFIEHAVLPGFGIVGATGIIMLVLGIALMPTGSAYSFSQEYASTFLYAAYGIGIAFGSFTAFVVYKILKVRRKKPFEWKFEGLRGTAIDLITPEREGFIKVHGEYWKARSKEHEIKPGESVVVLAKEGPILIVERIEEEQSNKQ</sequence>
<accession>A0A7C2UIU9</accession>
<feature type="domain" description="NfeD integral membrane" evidence="7">
    <location>
        <begin position="259"/>
        <end position="382"/>
    </location>
</feature>
<dbReference type="InterPro" id="IPR002810">
    <property type="entry name" value="NfeD-like_C"/>
</dbReference>
<comment type="caution">
    <text evidence="9">The sequence shown here is derived from an EMBL/GenBank/DDBJ whole genome shotgun (WGS) entry which is preliminary data.</text>
</comment>
<dbReference type="AlphaFoldDB" id="A0A7C2UIU9"/>
<dbReference type="PANTHER" id="PTHR33507">
    <property type="entry name" value="INNER MEMBRANE PROTEIN YBBJ"/>
    <property type="match status" value="1"/>
</dbReference>
<evidence type="ECO:0000256" key="2">
    <source>
        <dbReference type="ARBA" id="ARBA00022692"/>
    </source>
</evidence>
<organism evidence="9">
    <name type="scientific">Fervidicoccus fontis</name>
    <dbReference type="NCBI Taxonomy" id="683846"/>
    <lineage>
        <taxon>Archaea</taxon>
        <taxon>Thermoproteota</taxon>
        <taxon>Thermoprotei</taxon>
        <taxon>Fervidicoccales</taxon>
        <taxon>Fervidicoccaceae</taxon>
        <taxon>Fervidicoccus</taxon>
    </lineage>
</organism>
<dbReference type="InterPro" id="IPR012340">
    <property type="entry name" value="NA-bd_OB-fold"/>
</dbReference>
<evidence type="ECO:0000259" key="7">
    <source>
        <dbReference type="Pfam" id="PF24961"/>
    </source>
</evidence>
<feature type="transmembrane region" description="Helical" evidence="5">
    <location>
        <begin position="263"/>
        <end position="293"/>
    </location>
</feature>
<keyword evidence="3 5" id="KW-1133">Transmembrane helix</keyword>
<evidence type="ECO:0000313" key="9">
    <source>
        <dbReference type="EMBL" id="HEU97348.1"/>
    </source>
</evidence>
<evidence type="ECO:0000256" key="4">
    <source>
        <dbReference type="ARBA" id="ARBA00023136"/>
    </source>
</evidence>
<feature type="transmembrane region" description="Helical" evidence="5">
    <location>
        <begin position="326"/>
        <end position="345"/>
    </location>
</feature>
<dbReference type="Pfam" id="PF25145">
    <property type="entry name" value="NfeD1b_N"/>
    <property type="match status" value="1"/>
</dbReference>
<keyword evidence="4 5" id="KW-0472">Membrane</keyword>
<dbReference type="SUPFAM" id="SSF141322">
    <property type="entry name" value="NfeD domain-like"/>
    <property type="match status" value="1"/>
</dbReference>
<feature type="transmembrane region" description="Helical" evidence="5">
    <location>
        <begin position="357"/>
        <end position="381"/>
    </location>
</feature>
<evidence type="ECO:0000256" key="5">
    <source>
        <dbReference type="SAM" id="Phobius"/>
    </source>
</evidence>
<gene>
    <name evidence="9" type="ORF">ENO36_00630</name>
</gene>
<dbReference type="Proteomes" id="UP000885664">
    <property type="component" value="Unassembled WGS sequence"/>
</dbReference>
<feature type="domain" description="NfeD1b N-terminal" evidence="8">
    <location>
        <begin position="46"/>
        <end position="148"/>
    </location>
</feature>
<dbReference type="InterPro" id="IPR056739">
    <property type="entry name" value="NfeD_membrane"/>
</dbReference>
<comment type="subcellular location">
    <subcellularLocation>
        <location evidence="1">Membrane</location>
        <topology evidence="1">Multi-pass membrane protein</topology>
    </subcellularLocation>
</comment>
<evidence type="ECO:0000259" key="8">
    <source>
        <dbReference type="Pfam" id="PF25145"/>
    </source>
</evidence>
<dbReference type="EMBL" id="DSFE01000016">
    <property type="protein sequence ID" value="HEU97348.1"/>
    <property type="molecule type" value="Genomic_DNA"/>
</dbReference>
<protein>
    <submittedName>
        <fullName evidence="9">Nodulation protein NfeD</fullName>
    </submittedName>
</protein>
<dbReference type="Pfam" id="PF01957">
    <property type="entry name" value="NfeD"/>
    <property type="match status" value="1"/>
</dbReference>
<dbReference type="PANTHER" id="PTHR33507:SF4">
    <property type="entry name" value="NODULATION COMPETITIVENESS PROTEIN NFED"/>
    <property type="match status" value="1"/>
</dbReference>
<dbReference type="Gene3D" id="2.40.50.140">
    <property type="entry name" value="Nucleic acid-binding proteins"/>
    <property type="match status" value="1"/>
</dbReference>
<feature type="domain" description="NfeD-like C-terminal" evidence="6">
    <location>
        <begin position="398"/>
        <end position="451"/>
    </location>
</feature>
<evidence type="ECO:0000256" key="3">
    <source>
        <dbReference type="ARBA" id="ARBA00022989"/>
    </source>
</evidence>
<feature type="transmembrane region" description="Helical" evidence="5">
    <location>
        <begin position="299"/>
        <end position="319"/>
    </location>
</feature>
<keyword evidence="2 5" id="KW-0812">Transmembrane</keyword>
<evidence type="ECO:0000259" key="6">
    <source>
        <dbReference type="Pfam" id="PF01957"/>
    </source>
</evidence>
<name>A0A7C2UIU9_9CREN</name>
<dbReference type="InterPro" id="IPR052165">
    <property type="entry name" value="Membrane_assoc_protease"/>
</dbReference>
<dbReference type="Gene3D" id="3.90.226.10">
    <property type="entry name" value="2-enoyl-CoA Hydratase, Chain A, domain 1"/>
    <property type="match status" value="1"/>
</dbReference>
<dbReference type="CDD" id="cd07020">
    <property type="entry name" value="Clp_protease_NfeD_1"/>
    <property type="match status" value="1"/>
</dbReference>
<reference evidence="9" key="1">
    <citation type="journal article" date="2020" name="mSystems">
        <title>Genome- and Community-Level Interaction Insights into Carbon Utilization and Element Cycling Functions of Hydrothermarchaeota in Hydrothermal Sediment.</title>
        <authorList>
            <person name="Zhou Z."/>
            <person name="Liu Y."/>
            <person name="Xu W."/>
            <person name="Pan J."/>
            <person name="Luo Z.H."/>
            <person name="Li M."/>
        </authorList>
    </citation>
    <scope>NUCLEOTIDE SEQUENCE [LARGE SCALE GENOMIC DNA]</scope>
    <source>
        <strain evidence="9">SpSt-1259</strain>
    </source>
</reference>
<dbReference type="Pfam" id="PF24961">
    <property type="entry name" value="NfeD_membrane"/>
    <property type="match status" value="1"/>
</dbReference>
<dbReference type="InterPro" id="IPR056738">
    <property type="entry name" value="NfeD1b_N"/>
</dbReference>
<evidence type="ECO:0000256" key="1">
    <source>
        <dbReference type="ARBA" id="ARBA00004141"/>
    </source>
</evidence>
<dbReference type="InterPro" id="IPR029045">
    <property type="entry name" value="ClpP/crotonase-like_dom_sf"/>
</dbReference>
<dbReference type="SUPFAM" id="SSF52096">
    <property type="entry name" value="ClpP/crotonase"/>
    <property type="match status" value="1"/>
</dbReference>
<proteinExistence type="predicted"/>
<dbReference type="GO" id="GO:0016020">
    <property type="term" value="C:membrane"/>
    <property type="evidence" value="ECO:0007669"/>
    <property type="project" value="UniProtKB-SubCell"/>
</dbReference>